<keyword evidence="1" id="KW-0812">Transmembrane</keyword>
<dbReference type="KEGG" id="mym:A176_002522"/>
<dbReference type="EMBL" id="CP012109">
    <property type="protein sequence ID" value="AKQ65610.1"/>
    <property type="molecule type" value="Genomic_DNA"/>
</dbReference>
<gene>
    <name evidence="2" type="ORF">A176_002522</name>
</gene>
<dbReference type="Proteomes" id="UP000009026">
    <property type="component" value="Chromosome"/>
</dbReference>
<reference evidence="2 3" key="1">
    <citation type="journal article" date="2016" name="PLoS ONE">
        <title>Complete Genome Sequence and Comparative Genomics of a Novel Myxobacterium Myxococcus hansupus.</title>
        <authorList>
            <person name="Sharma G."/>
            <person name="Narwani T."/>
            <person name="Subramanian S."/>
        </authorList>
    </citation>
    <scope>NUCLEOTIDE SEQUENCE [LARGE SCALE GENOMIC DNA]</scope>
    <source>
        <strain evidence="3">mixupus</strain>
    </source>
</reference>
<keyword evidence="3" id="KW-1185">Reference proteome</keyword>
<dbReference type="OrthoDB" id="5522515at2"/>
<dbReference type="AlphaFoldDB" id="A0A0H4WWA1"/>
<evidence type="ECO:0000313" key="3">
    <source>
        <dbReference type="Proteomes" id="UP000009026"/>
    </source>
</evidence>
<evidence type="ECO:0000256" key="1">
    <source>
        <dbReference type="SAM" id="Phobius"/>
    </source>
</evidence>
<name>A0A0H4WWA1_9BACT</name>
<keyword evidence="1" id="KW-1133">Transmembrane helix</keyword>
<protein>
    <submittedName>
        <fullName evidence="2">Uncharacterized protein</fullName>
    </submittedName>
</protein>
<organism evidence="2 3">
    <name type="scientific">Pseudomyxococcus hansupus</name>
    <dbReference type="NCBI Taxonomy" id="1297742"/>
    <lineage>
        <taxon>Bacteria</taxon>
        <taxon>Pseudomonadati</taxon>
        <taxon>Myxococcota</taxon>
        <taxon>Myxococcia</taxon>
        <taxon>Myxococcales</taxon>
        <taxon>Cystobacterineae</taxon>
        <taxon>Myxococcaceae</taxon>
        <taxon>Pseudomyxococcus</taxon>
    </lineage>
</organism>
<feature type="transmembrane region" description="Helical" evidence="1">
    <location>
        <begin position="7"/>
        <end position="33"/>
    </location>
</feature>
<proteinExistence type="predicted"/>
<sequence>MSQGKKILMVTFAVSLLVALMAVVITGLAPMGWMRTTNVGPLPELAAVQAQWSSLDACEVEYGARKRLGGKWMLGSRETAYVTPCGSSYRVFVSVPPERQVDGVAFDMTRSSVNAPWKILVVKEKTSFPALKNSLEQLAPHLLTQYPIERQRDADLDARWARERAEKKEAERTLKEAAKNSYPE</sequence>
<dbReference type="STRING" id="1297742.A176_002522"/>
<dbReference type="PATRIC" id="fig|1297742.4.peg.2548"/>
<keyword evidence="1" id="KW-0472">Membrane</keyword>
<accession>A0A0H4WWA1</accession>
<evidence type="ECO:0000313" key="2">
    <source>
        <dbReference type="EMBL" id="AKQ65610.1"/>
    </source>
</evidence>